<keyword evidence="2" id="KW-0540">Nuclease</keyword>
<evidence type="ECO:0000313" key="2">
    <source>
        <dbReference type="EMBL" id="QBJ03945.1"/>
    </source>
</evidence>
<dbReference type="PANTHER" id="PTHR32114">
    <property type="entry name" value="ABC TRANSPORTER ABCH.3"/>
    <property type="match status" value="1"/>
</dbReference>
<feature type="domain" description="Rad50/SbcC-type AAA" evidence="1">
    <location>
        <begin position="8"/>
        <end position="208"/>
    </location>
</feature>
<evidence type="ECO:0000313" key="3">
    <source>
        <dbReference type="Proteomes" id="UP000306187"/>
    </source>
</evidence>
<dbReference type="InterPro" id="IPR019825">
    <property type="entry name" value="Lectin_legB_Mn/Ca_BS"/>
</dbReference>
<accession>A0A4Y5FFW2</accession>
<dbReference type="InterPro" id="IPR038729">
    <property type="entry name" value="Rad50/SbcC_AAA"/>
</dbReference>
<dbReference type="EMBL" id="MK504446">
    <property type="protein sequence ID" value="QBJ03945.1"/>
    <property type="molecule type" value="Genomic_DNA"/>
</dbReference>
<proteinExistence type="predicted"/>
<evidence type="ECO:0000259" key="1">
    <source>
        <dbReference type="Pfam" id="PF13476"/>
    </source>
</evidence>
<organism evidence="2 3">
    <name type="scientific">Lactobacillus phage SAC12B</name>
    <dbReference type="NCBI Taxonomy" id="2510941"/>
    <lineage>
        <taxon>Viruses</taxon>
        <taxon>Duplodnaviria</taxon>
        <taxon>Heunggongvirae</taxon>
        <taxon>Uroviricota</taxon>
        <taxon>Caudoviricetes</taxon>
        <taxon>Herelleviridae</taxon>
        <taxon>Tybeckvirus</taxon>
        <taxon>Tybeckvirus SAC12B</taxon>
    </lineage>
</organism>
<protein>
    <submittedName>
        <fullName evidence="2">Exonuclease</fullName>
    </submittedName>
</protein>
<keyword evidence="3" id="KW-1185">Reference proteome</keyword>
<keyword evidence="2" id="KW-0378">Hydrolase</keyword>
<dbReference type="Proteomes" id="UP000306187">
    <property type="component" value="Segment"/>
</dbReference>
<name>A0A4Y5FFW2_9CAUD</name>
<dbReference type="Gene3D" id="3.40.50.300">
    <property type="entry name" value="P-loop containing nucleotide triphosphate hydrolases"/>
    <property type="match status" value="2"/>
</dbReference>
<dbReference type="Pfam" id="PF13476">
    <property type="entry name" value="AAA_23"/>
    <property type="match status" value="1"/>
</dbReference>
<dbReference type="InterPro" id="IPR027417">
    <property type="entry name" value="P-loop_NTPase"/>
</dbReference>
<dbReference type="PANTHER" id="PTHR32114:SF2">
    <property type="entry name" value="ABC TRANSPORTER ABCH.3"/>
    <property type="match status" value="1"/>
</dbReference>
<dbReference type="SUPFAM" id="SSF75712">
    <property type="entry name" value="Rad50 coiled-coil Zn hook"/>
    <property type="match status" value="1"/>
</dbReference>
<sequence length="624" mass="71102">MIKYKNVEANNFLSYNHFKLDLDNQGLVLIEGLNNSDNSFKSNGSGKTSALSAITYALYGITLNNTKGNDVINRQEGKNCWVKLTFESGKDTFIIERYRKDKENKNKVKIFANGEEITESSNAKTDVTINKLIGVDFDTYVNAIVYSNNFSDKSFMQATDKGKKEILESLANATIYSTAKENSIDKRKELEDLIKDNENRLYKINTDIDKENDLFNYKVSEYNKSINSKDSLKSSLKDKEKEYDSFHENSQDELKSLSDKKSKILKSFNQYKLAISEKNSIKNSINSEKMTINNLKSQYSQYLELYNEEIKKYKNLNSSPYCYVCGAKLDEVHLKNEQDIIAKKGKEYHSKLDNIKNAAYTSNSKLKDLEEKYNNYIIDDKDYSSELNSIDSKVNKINLTESNISSSINALKASISNLMLVKPEKDVAKLSDLEKEKNNLTNKNKDLNIRRDKFDILAKRVFSDNGIKSYLMDMITPFINTHANNYLTRLTNGDISIELQTQTETKSGDLRDKMDVIVTSKTGADNYDSCSAGEKKRIELAMAFAIQDLLLSQSNLSVNTAIYDECFDGLDSIGCENVIDILKDKQKQLGSIYVISHNEYLKPLFNHVITVEKDKNGISKIKEN</sequence>
<dbReference type="GO" id="GO:0004527">
    <property type="term" value="F:exonuclease activity"/>
    <property type="evidence" value="ECO:0007669"/>
    <property type="project" value="UniProtKB-KW"/>
</dbReference>
<dbReference type="SUPFAM" id="SSF52540">
    <property type="entry name" value="P-loop containing nucleoside triphosphate hydrolases"/>
    <property type="match status" value="1"/>
</dbReference>
<gene>
    <name evidence="2" type="ORF">SAC12B_0156</name>
</gene>
<dbReference type="PROSITE" id="PS00307">
    <property type="entry name" value="LECTIN_LEGUME_BETA"/>
    <property type="match status" value="1"/>
</dbReference>
<reference evidence="2" key="1">
    <citation type="submission" date="2019-02" db="EMBL/GenBank/DDBJ databases">
        <title>Isolation of virulent Lactobacillus brevis phages.</title>
        <authorList>
            <person name="Feyereisen M."/>
            <person name="Mahony J."/>
            <person name="O'Sullivan T."/>
            <person name="van Sinderen D."/>
        </authorList>
    </citation>
    <scope>NUCLEOTIDE SEQUENCE [LARGE SCALE GENOMIC DNA]</scope>
</reference>
<keyword evidence="2" id="KW-0269">Exonuclease</keyword>